<dbReference type="Proteomes" id="UP001501637">
    <property type="component" value="Unassembled WGS sequence"/>
</dbReference>
<feature type="domain" description="DUF397" evidence="1">
    <location>
        <begin position="10"/>
        <end position="64"/>
    </location>
</feature>
<dbReference type="Pfam" id="PF04149">
    <property type="entry name" value="DUF397"/>
    <property type="match status" value="1"/>
</dbReference>
<sequence>MLAPELGDCAWRKSSYSGGGSGGGDCIEVADLPHRTAIRDSKNPSGPALAFTSAAWDGFVTGIKSTRPR</sequence>
<evidence type="ECO:0000259" key="1">
    <source>
        <dbReference type="Pfam" id="PF04149"/>
    </source>
</evidence>
<name>A0ABP6MC39_9ACTN</name>
<dbReference type="RefSeq" id="WP_344520588.1">
    <property type="nucleotide sequence ID" value="NZ_BAAAUG010000035.1"/>
</dbReference>
<dbReference type="InterPro" id="IPR007278">
    <property type="entry name" value="DUF397"/>
</dbReference>
<proteinExistence type="predicted"/>
<evidence type="ECO:0000313" key="3">
    <source>
        <dbReference type="Proteomes" id="UP001501637"/>
    </source>
</evidence>
<comment type="caution">
    <text evidence="2">The sequence shown here is derived from an EMBL/GenBank/DDBJ whole genome shotgun (WGS) entry which is preliminary data.</text>
</comment>
<evidence type="ECO:0000313" key="2">
    <source>
        <dbReference type="EMBL" id="GAA3099521.1"/>
    </source>
</evidence>
<keyword evidence="3" id="KW-1185">Reference proteome</keyword>
<accession>A0ABP6MC39</accession>
<gene>
    <name evidence="2" type="ORF">GCM10010449_23420</name>
</gene>
<protein>
    <recommendedName>
        <fullName evidence="1">DUF397 domain-containing protein</fullName>
    </recommendedName>
</protein>
<organism evidence="2 3">
    <name type="scientific">Streptomyces rectiviolaceus</name>
    <dbReference type="NCBI Taxonomy" id="332591"/>
    <lineage>
        <taxon>Bacteria</taxon>
        <taxon>Bacillati</taxon>
        <taxon>Actinomycetota</taxon>
        <taxon>Actinomycetes</taxon>
        <taxon>Kitasatosporales</taxon>
        <taxon>Streptomycetaceae</taxon>
        <taxon>Streptomyces</taxon>
    </lineage>
</organism>
<dbReference type="EMBL" id="BAAAUG010000035">
    <property type="protein sequence ID" value="GAA3099521.1"/>
    <property type="molecule type" value="Genomic_DNA"/>
</dbReference>
<reference evidence="3" key="1">
    <citation type="journal article" date="2019" name="Int. J. Syst. Evol. Microbiol.">
        <title>The Global Catalogue of Microorganisms (GCM) 10K type strain sequencing project: providing services to taxonomists for standard genome sequencing and annotation.</title>
        <authorList>
            <consortium name="The Broad Institute Genomics Platform"/>
            <consortium name="The Broad Institute Genome Sequencing Center for Infectious Disease"/>
            <person name="Wu L."/>
            <person name="Ma J."/>
        </authorList>
    </citation>
    <scope>NUCLEOTIDE SEQUENCE [LARGE SCALE GENOMIC DNA]</scope>
    <source>
        <strain evidence="3">JCM 9092</strain>
    </source>
</reference>